<evidence type="ECO:0000313" key="16">
    <source>
        <dbReference type="EMBL" id="QTA82006.1"/>
    </source>
</evidence>
<keyword evidence="7" id="KW-0547">Nucleotide-binding</keyword>
<dbReference type="SUPFAM" id="SSF52172">
    <property type="entry name" value="CheY-like"/>
    <property type="match status" value="2"/>
</dbReference>
<dbReference type="EC" id="2.7.13.3" evidence="3"/>
<comment type="catalytic activity">
    <reaction evidence="1">
        <text>ATP + protein L-histidine = ADP + protein N-phospho-L-histidine.</text>
        <dbReference type="EC" id="2.7.13.3"/>
    </reaction>
</comment>
<feature type="domain" description="Response regulatory" evidence="15">
    <location>
        <begin position="10"/>
        <end position="126"/>
    </location>
</feature>
<reference evidence="16" key="1">
    <citation type="journal article" date="2021" name="Microb. Physiol.">
        <title>Proteogenomic Insights into the Physiology of Marine, Sulfate-Reducing, Filamentous Desulfonema limicola and Desulfonema magnum.</title>
        <authorList>
            <person name="Schnaars V."/>
            <person name="Wohlbrand L."/>
            <person name="Scheve S."/>
            <person name="Hinrichs C."/>
            <person name="Reinhardt R."/>
            <person name="Rabus R."/>
        </authorList>
    </citation>
    <scope>NUCLEOTIDE SEQUENCE</scope>
    <source>
        <strain evidence="16">5ac10</strain>
    </source>
</reference>
<dbReference type="Gene3D" id="3.30.565.10">
    <property type="entry name" value="Histidine kinase-like ATPase, C-terminal domain"/>
    <property type="match status" value="1"/>
</dbReference>
<dbReference type="InterPro" id="IPR001789">
    <property type="entry name" value="Sig_transdc_resp-reg_receiver"/>
</dbReference>
<dbReference type="InterPro" id="IPR036097">
    <property type="entry name" value="HisK_dim/P_sf"/>
</dbReference>
<evidence type="ECO:0000259" key="15">
    <source>
        <dbReference type="PROSITE" id="PS50110"/>
    </source>
</evidence>
<dbReference type="SUPFAM" id="SSF55874">
    <property type="entry name" value="ATPase domain of HSP90 chaperone/DNA topoisomerase II/histidine kinase"/>
    <property type="match status" value="1"/>
</dbReference>
<evidence type="ECO:0000256" key="1">
    <source>
        <dbReference type="ARBA" id="ARBA00000085"/>
    </source>
</evidence>
<evidence type="ECO:0000256" key="10">
    <source>
        <dbReference type="ARBA" id="ARBA00022989"/>
    </source>
</evidence>
<keyword evidence="17" id="KW-1185">Reference proteome</keyword>
<evidence type="ECO:0000256" key="6">
    <source>
        <dbReference type="ARBA" id="ARBA00022692"/>
    </source>
</evidence>
<dbReference type="InterPro" id="IPR005467">
    <property type="entry name" value="His_kinase_dom"/>
</dbReference>
<keyword evidence="9" id="KW-0067">ATP-binding</keyword>
<dbReference type="PROSITE" id="PS50110">
    <property type="entry name" value="RESPONSE_REGULATORY"/>
    <property type="match status" value="2"/>
</dbReference>
<evidence type="ECO:0000256" key="11">
    <source>
        <dbReference type="ARBA" id="ARBA00023012"/>
    </source>
</evidence>
<dbReference type="RefSeq" id="WP_207687976.1">
    <property type="nucleotide sequence ID" value="NZ_CP061799.1"/>
</dbReference>
<dbReference type="SMART" id="SM00387">
    <property type="entry name" value="HATPase_c"/>
    <property type="match status" value="1"/>
</dbReference>
<evidence type="ECO:0000256" key="13">
    <source>
        <dbReference type="PROSITE-ProRule" id="PRU00169"/>
    </source>
</evidence>
<keyword evidence="6" id="KW-0812">Transmembrane</keyword>
<dbReference type="InterPro" id="IPR036890">
    <property type="entry name" value="HATPase_C_sf"/>
</dbReference>
<dbReference type="FunFam" id="1.10.287.130:FF:000004">
    <property type="entry name" value="Ethylene receptor 1"/>
    <property type="match status" value="1"/>
</dbReference>
<dbReference type="SMART" id="SM00448">
    <property type="entry name" value="REC"/>
    <property type="match status" value="2"/>
</dbReference>
<evidence type="ECO:0000256" key="2">
    <source>
        <dbReference type="ARBA" id="ARBA00004370"/>
    </source>
</evidence>
<dbReference type="InterPro" id="IPR003661">
    <property type="entry name" value="HisK_dim/P_dom"/>
</dbReference>
<dbReference type="PROSITE" id="PS50109">
    <property type="entry name" value="HIS_KIN"/>
    <property type="match status" value="1"/>
</dbReference>
<evidence type="ECO:0000256" key="7">
    <source>
        <dbReference type="ARBA" id="ARBA00022741"/>
    </source>
</evidence>
<dbReference type="Pfam" id="PF00512">
    <property type="entry name" value="HisKA"/>
    <property type="match status" value="1"/>
</dbReference>
<sequence>MNKDHIRKATILIVDDTPENLGVLYEYLAGIGFTVLVAQSGEDALELLEETIPDIILMDILMPGIDGFETCRRIKKIDALKDIPLLFVSSLSDTVDKVRGFQAGGVDYISKPIQQEETLARITTHLNLYILKKELKEKNKLLEIEIKERKRAEKASEIANQAKSEFLAHMSHEFRTPLNGILGYAQILKRDRNLNESQKKGINIIERSGNHLLNLINEMLDLSKIEAQKMELSISDLNLMDFLNVMVEMVHIHAQKKSLSFKFIKSDNLPSCVLADEKRLSQILLNILSNAVKYTEQGGIVFLVKTLSQNNMPDLSGSIKIRFQVEDTGSGIEENKLNDIFSPFKQAGRHTRSIEGTGLGLAISKKLVGLMGSELYVKSKPGQGSTFWFDLDLFPAVSCKTDVLHEEPRIIGYLPSSPAFKILIVDDKWENRTVLMSLLMPLGFEIIEAADGQECLNKVLEFKPDIVLLDLIMPVMDGFEASRCIKKNPECKHIKIITISASTLVSPDQIIMETGCDDYIAKPVKIQEVLDKLSLHLGFRWKYKEKDKSHKIIQDNISCTDQCIDEKQITAPGLSDLAMLYEYAMDGDFKRLNEKMDAIVQADRKYSGFVNKLNELAKTLDEDAICRFIIQYQEDADGS</sequence>
<keyword evidence="11" id="KW-0902">Two-component regulatory system</keyword>
<dbReference type="KEGG" id="dli:dnl_43670"/>
<feature type="domain" description="Histidine kinase" evidence="14">
    <location>
        <begin position="169"/>
        <end position="395"/>
    </location>
</feature>
<dbReference type="Gene3D" id="3.40.50.2300">
    <property type="match status" value="2"/>
</dbReference>
<dbReference type="Pfam" id="PF02518">
    <property type="entry name" value="HATPase_c"/>
    <property type="match status" value="1"/>
</dbReference>
<dbReference type="GO" id="GO:0005524">
    <property type="term" value="F:ATP binding"/>
    <property type="evidence" value="ECO:0007669"/>
    <property type="project" value="UniProtKB-KW"/>
</dbReference>
<evidence type="ECO:0000256" key="5">
    <source>
        <dbReference type="ARBA" id="ARBA00022679"/>
    </source>
</evidence>
<evidence type="ECO:0000256" key="12">
    <source>
        <dbReference type="ARBA" id="ARBA00023136"/>
    </source>
</evidence>
<dbReference type="PANTHER" id="PTHR45339">
    <property type="entry name" value="HYBRID SIGNAL TRANSDUCTION HISTIDINE KINASE J"/>
    <property type="match status" value="1"/>
</dbReference>
<dbReference type="InterPro" id="IPR004358">
    <property type="entry name" value="Sig_transdc_His_kin-like_C"/>
</dbReference>
<dbReference type="InterPro" id="IPR003594">
    <property type="entry name" value="HATPase_dom"/>
</dbReference>
<keyword evidence="8 16" id="KW-0418">Kinase</keyword>
<dbReference type="CDD" id="cd16922">
    <property type="entry name" value="HATPase_EvgS-ArcB-TorS-like"/>
    <property type="match status" value="1"/>
</dbReference>
<dbReference type="AlphaFoldDB" id="A0A975BAK6"/>
<dbReference type="SUPFAM" id="SSF47384">
    <property type="entry name" value="Homodimeric domain of signal transducing histidine kinase"/>
    <property type="match status" value="1"/>
</dbReference>
<evidence type="ECO:0000256" key="9">
    <source>
        <dbReference type="ARBA" id="ARBA00022840"/>
    </source>
</evidence>
<dbReference type="Proteomes" id="UP000663720">
    <property type="component" value="Chromosome"/>
</dbReference>
<gene>
    <name evidence="16" type="ORF">dnl_43670</name>
</gene>
<evidence type="ECO:0000313" key="17">
    <source>
        <dbReference type="Proteomes" id="UP000663720"/>
    </source>
</evidence>
<dbReference type="Gene3D" id="1.10.287.130">
    <property type="match status" value="1"/>
</dbReference>
<keyword evidence="10" id="KW-1133">Transmembrane helix</keyword>
<proteinExistence type="predicted"/>
<evidence type="ECO:0000256" key="8">
    <source>
        <dbReference type="ARBA" id="ARBA00022777"/>
    </source>
</evidence>
<feature type="domain" description="Response regulatory" evidence="15">
    <location>
        <begin position="421"/>
        <end position="537"/>
    </location>
</feature>
<feature type="modified residue" description="4-aspartylphosphate" evidence="13">
    <location>
        <position position="59"/>
    </location>
</feature>
<dbReference type="CDD" id="cd19920">
    <property type="entry name" value="REC_PA4781-like"/>
    <property type="match status" value="1"/>
</dbReference>
<dbReference type="GO" id="GO:0000155">
    <property type="term" value="F:phosphorelay sensor kinase activity"/>
    <property type="evidence" value="ECO:0007669"/>
    <property type="project" value="InterPro"/>
</dbReference>
<dbReference type="PANTHER" id="PTHR45339:SF1">
    <property type="entry name" value="HYBRID SIGNAL TRANSDUCTION HISTIDINE KINASE J"/>
    <property type="match status" value="1"/>
</dbReference>
<comment type="subcellular location">
    <subcellularLocation>
        <location evidence="2">Membrane</location>
    </subcellularLocation>
</comment>
<feature type="modified residue" description="4-aspartylphosphate" evidence="13">
    <location>
        <position position="470"/>
    </location>
</feature>
<keyword evidence="4 13" id="KW-0597">Phosphoprotein</keyword>
<name>A0A975BAK6_9BACT</name>
<dbReference type="SMART" id="SM00388">
    <property type="entry name" value="HisKA"/>
    <property type="match status" value="1"/>
</dbReference>
<organism evidence="16 17">
    <name type="scientific">Desulfonema limicola</name>
    <dbReference type="NCBI Taxonomy" id="45656"/>
    <lineage>
        <taxon>Bacteria</taxon>
        <taxon>Pseudomonadati</taxon>
        <taxon>Thermodesulfobacteriota</taxon>
        <taxon>Desulfobacteria</taxon>
        <taxon>Desulfobacterales</taxon>
        <taxon>Desulfococcaceae</taxon>
        <taxon>Desulfonema</taxon>
    </lineage>
</organism>
<keyword evidence="5" id="KW-0808">Transferase</keyword>
<evidence type="ECO:0000259" key="14">
    <source>
        <dbReference type="PROSITE" id="PS50109"/>
    </source>
</evidence>
<protein>
    <recommendedName>
        <fullName evidence="3">histidine kinase</fullName>
        <ecNumber evidence="3">2.7.13.3</ecNumber>
    </recommendedName>
</protein>
<evidence type="ECO:0000256" key="4">
    <source>
        <dbReference type="ARBA" id="ARBA00022553"/>
    </source>
</evidence>
<dbReference type="FunFam" id="3.30.565.10:FF:000010">
    <property type="entry name" value="Sensor histidine kinase RcsC"/>
    <property type="match status" value="1"/>
</dbReference>
<keyword evidence="12" id="KW-0472">Membrane</keyword>
<dbReference type="EMBL" id="CP061799">
    <property type="protein sequence ID" value="QTA82006.1"/>
    <property type="molecule type" value="Genomic_DNA"/>
</dbReference>
<dbReference type="PRINTS" id="PR00344">
    <property type="entry name" value="BCTRLSENSOR"/>
</dbReference>
<dbReference type="GO" id="GO:0016020">
    <property type="term" value="C:membrane"/>
    <property type="evidence" value="ECO:0007669"/>
    <property type="project" value="UniProtKB-SubCell"/>
</dbReference>
<dbReference type="Pfam" id="PF00072">
    <property type="entry name" value="Response_reg"/>
    <property type="match status" value="2"/>
</dbReference>
<dbReference type="CDD" id="cd00082">
    <property type="entry name" value="HisKA"/>
    <property type="match status" value="1"/>
</dbReference>
<evidence type="ECO:0000256" key="3">
    <source>
        <dbReference type="ARBA" id="ARBA00012438"/>
    </source>
</evidence>
<accession>A0A975BAK6</accession>
<dbReference type="InterPro" id="IPR011006">
    <property type="entry name" value="CheY-like_superfamily"/>
</dbReference>